<comment type="caution">
    <text evidence="1">The sequence shown here is derived from an EMBL/GenBank/DDBJ whole genome shotgun (WGS) entry which is preliminary data.</text>
</comment>
<evidence type="ECO:0000313" key="2">
    <source>
        <dbReference type="Proteomes" id="UP000790709"/>
    </source>
</evidence>
<keyword evidence="2" id="KW-1185">Reference proteome</keyword>
<gene>
    <name evidence="1" type="ORF">BV22DRAFT_1101502</name>
</gene>
<dbReference type="EMBL" id="MU266329">
    <property type="protein sequence ID" value="KAH7930777.1"/>
    <property type="molecule type" value="Genomic_DNA"/>
</dbReference>
<proteinExistence type="predicted"/>
<accession>A0ACB8BZ52</accession>
<sequence>MQPITLYDIPSKLPGKYWSPNPAKIRFALSYKGLPFSVEWVEYPDIADFVKSIGGLPTSKRPDGADLYTLPVIKDPNTGVVVADSFLIAEYLEKTYPSKPVFPPNTKGIIDAIEPAFMAATYAMTKSPPMIIARTEEHLNSRGAEYFARTKPVAYGKQWEDLGSTRNEDWAQIKAGLDAVNGWYGKCDGKWLMGETFSYADIIVATRILWYKRVLDKEEWKELSTWNEGRWARLLADAEKECNVAL</sequence>
<evidence type="ECO:0000313" key="1">
    <source>
        <dbReference type="EMBL" id="KAH7930777.1"/>
    </source>
</evidence>
<organism evidence="1 2">
    <name type="scientific">Leucogyrophana mollusca</name>
    <dbReference type="NCBI Taxonomy" id="85980"/>
    <lineage>
        <taxon>Eukaryota</taxon>
        <taxon>Fungi</taxon>
        <taxon>Dikarya</taxon>
        <taxon>Basidiomycota</taxon>
        <taxon>Agaricomycotina</taxon>
        <taxon>Agaricomycetes</taxon>
        <taxon>Agaricomycetidae</taxon>
        <taxon>Boletales</taxon>
        <taxon>Boletales incertae sedis</taxon>
        <taxon>Leucogyrophana</taxon>
    </lineage>
</organism>
<name>A0ACB8BZ52_9AGAM</name>
<dbReference type="Proteomes" id="UP000790709">
    <property type="component" value="Unassembled WGS sequence"/>
</dbReference>
<reference evidence="1" key="1">
    <citation type="journal article" date="2021" name="New Phytol.">
        <title>Evolutionary innovations through gain and loss of genes in the ectomycorrhizal Boletales.</title>
        <authorList>
            <person name="Wu G."/>
            <person name="Miyauchi S."/>
            <person name="Morin E."/>
            <person name="Kuo A."/>
            <person name="Drula E."/>
            <person name="Varga T."/>
            <person name="Kohler A."/>
            <person name="Feng B."/>
            <person name="Cao Y."/>
            <person name="Lipzen A."/>
            <person name="Daum C."/>
            <person name="Hundley H."/>
            <person name="Pangilinan J."/>
            <person name="Johnson J."/>
            <person name="Barry K."/>
            <person name="LaButti K."/>
            <person name="Ng V."/>
            <person name="Ahrendt S."/>
            <person name="Min B."/>
            <person name="Choi I.G."/>
            <person name="Park H."/>
            <person name="Plett J.M."/>
            <person name="Magnuson J."/>
            <person name="Spatafora J.W."/>
            <person name="Nagy L.G."/>
            <person name="Henrissat B."/>
            <person name="Grigoriev I.V."/>
            <person name="Yang Z.L."/>
            <person name="Xu J."/>
            <person name="Martin F.M."/>
        </authorList>
    </citation>
    <scope>NUCLEOTIDE SEQUENCE</scope>
    <source>
        <strain evidence="1">KUC20120723A-06</strain>
    </source>
</reference>
<protein>
    <submittedName>
        <fullName evidence="1">Uncharacterized protein</fullName>
    </submittedName>
</protein>